<evidence type="ECO:0000256" key="2">
    <source>
        <dbReference type="ARBA" id="ARBA00022448"/>
    </source>
</evidence>
<accession>A0AA49GRT7</accession>
<comment type="similarity">
    <text evidence="10 11">Belongs to the TonB-dependent receptor family.</text>
</comment>
<name>A0AA49GRT7_9BACT</name>
<feature type="domain" description="TonB-dependent receptor-like beta-barrel" evidence="12">
    <location>
        <begin position="673"/>
        <end position="952"/>
    </location>
</feature>
<evidence type="ECO:0000256" key="9">
    <source>
        <dbReference type="ARBA" id="ARBA00023237"/>
    </source>
</evidence>
<dbReference type="InterPro" id="IPR023996">
    <property type="entry name" value="TonB-dep_OMP_SusC/RagA"/>
</dbReference>
<dbReference type="Gene3D" id="2.60.40.1120">
    <property type="entry name" value="Carboxypeptidase-like, regulatory domain"/>
    <property type="match status" value="1"/>
</dbReference>
<keyword evidence="5" id="KW-0732">Signal</keyword>
<evidence type="ECO:0000256" key="7">
    <source>
        <dbReference type="ARBA" id="ARBA00023136"/>
    </source>
</evidence>
<gene>
    <name evidence="14" type="ORF">K4G66_27360</name>
</gene>
<dbReference type="SUPFAM" id="SSF56935">
    <property type="entry name" value="Porins"/>
    <property type="match status" value="1"/>
</dbReference>
<sequence>MSNLKPSFTMYVMIALLCCIFSRETLSQTLAFKDYSWQDDQETRQTLNDVLKNLESRYNINFTYRSEIVQDKYVDRKWQNEAKDNLEEQLTKLLTPFSLIYKKAEDRYYLIYPKTEQQNVPKIKPTDKGQLNHGITIRQTIPGSKSLPRRLPPQKRASSILEKTITGKVTDENNESLPGVNILVRNTSVGTVTDVDGNYRLTVSDNATTLVFSSVGYLTEEVSIGNQNTINVQMLPDIQSLSEVVVIGYGTQKKSDLTGSISSISGEDIQKMPVTSLDQALQGRAPGVQITQTSGQPGGGVSVRIRGSNSITAGNEPLYVIDGMPIYNDNSTVNAGVTQSDGQNPLATINPQNIESIEVLKDASATAIYGARGANGVVIITTKQGRLGENRIDFDASFGIQEVRRKMPILNARQFAEFSNEAYRNGQVYLLEDQPDPGAYAVYTEDQVNSYGKGTDWQDELFRPAPRTNYGLSFSGGNENTKYSVSGSYFNQQGTIINSDFKRAMIRVNLDQKLTPKISIGNNIAISRSWSDLAYTGAGFNVGASPSIVLAALGFNPILPVRDPETGEFTYQNRHVGEGNGDYQPAVPFYNPIAYATQAINQNISNRVLGSVYGEYNILENLKLRVNLGVDLLNNKQNHFVPSTISLAAGSKGEAAVGTVENFTITNENIINYRKTWGTLHSIDVTGGFSVQRFYQERLSASAEGFSSNAISFHNLSAGAVQNPSISATRDWSLVSYLARVNYKLADKYLFTLTGRADGSSRFGSGNKFGYFPSGAIAWRVSEESFMQQVPTISNLKIRASYGLTGNQELPLYQSLSVLDETRYILDQKPVIGFRPIRIANPDLKWETTEQFDIGLDLGLFKQRLRITADYYQKNTRDLLLQVFLPTSSGFSSAIQNIGGTENQGVELAIEGDILTGEFTWNAGFNISTNRNMVTDLGDEEHRFINVPSFHAASQPVAILEVGKSLGNFYGWETDGFLDDAAEVDAAADQTPVTGSKMIPGVPRFVDQNDDGVVNEDDRTIIGNAMPDFIGGFSTNMSYKGFDLSALFSYSVGNEILNANRQWLEFRNGRHNNTLDVINRWSPEKTPEQNRNAETGLAINPNAVSPFVVYDRWIEDGSYLRLNNIQLSYNIPTEKLGMNGIRQVRIYVSGQNLLTFTNYGGFDPEVNRFGQDNILRGFDVNAYPISKTYLVGINIGL</sequence>
<dbReference type="InterPro" id="IPR039426">
    <property type="entry name" value="TonB-dep_rcpt-like"/>
</dbReference>
<dbReference type="GO" id="GO:0015344">
    <property type="term" value="F:siderophore uptake transmembrane transporter activity"/>
    <property type="evidence" value="ECO:0007669"/>
    <property type="project" value="TreeGrafter"/>
</dbReference>
<comment type="subcellular location">
    <subcellularLocation>
        <location evidence="1 10">Cell outer membrane</location>
        <topology evidence="1 10">Multi-pass membrane protein</topology>
    </subcellularLocation>
</comment>
<evidence type="ECO:0000256" key="3">
    <source>
        <dbReference type="ARBA" id="ARBA00022452"/>
    </source>
</evidence>
<dbReference type="Pfam" id="PF00593">
    <property type="entry name" value="TonB_dep_Rec_b-barrel"/>
    <property type="match status" value="1"/>
</dbReference>
<keyword evidence="2 10" id="KW-0813">Transport</keyword>
<evidence type="ECO:0000256" key="6">
    <source>
        <dbReference type="ARBA" id="ARBA00023077"/>
    </source>
</evidence>
<reference evidence="14" key="1">
    <citation type="journal article" date="2023" name="Comput. Struct. Biotechnol. J.">
        <title>Discovery of a novel marine Bacteroidetes with a rich repertoire of carbohydrate-active enzymes.</title>
        <authorList>
            <person name="Chen B."/>
            <person name="Liu G."/>
            <person name="Chen Q."/>
            <person name="Wang H."/>
            <person name="Liu L."/>
            <person name="Tang K."/>
        </authorList>
    </citation>
    <scope>NUCLEOTIDE SEQUENCE</scope>
    <source>
        <strain evidence="14">TK19036</strain>
    </source>
</reference>
<keyword evidence="7 10" id="KW-0472">Membrane</keyword>
<keyword evidence="4 10" id="KW-0812">Transmembrane</keyword>
<protein>
    <submittedName>
        <fullName evidence="14">TonB-dependent receptor</fullName>
    </submittedName>
</protein>
<dbReference type="AlphaFoldDB" id="A0AA49GRT7"/>
<dbReference type="GO" id="GO:0044718">
    <property type="term" value="P:siderophore transmembrane transport"/>
    <property type="evidence" value="ECO:0007669"/>
    <property type="project" value="TreeGrafter"/>
</dbReference>
<feature type="domain" description="TonB-dependent receptor plug" evidence="13">
    <location>
        <begin position="254"/>
        <end position="377"/>
    </location>
</feature>
<keyword evidence="8 14" id="KW-0675">Receptor</keyword>
<dbReference type="InterPro" id="IPR000531">
    <property type="entry name" value="Beta-barrel_TonB"/>
</dbReference>
<dbReference type="InterPro" id="IPR023997">
    <property type="entry name" value="TonB-dep_OMP_SusC/RagA_CS"/>
</dbReference>
<evidence type="ECO:0000256" key="4">
    <source>
        <dbReference type="ARBA" id="ARBA00022692"/>
    </source>
</evidence>
<dbReference type="PROSITE" id="PS52016">
    <property type="entry name" value="TONB_DEPENDENT_REC_3"/>
    <property type="match status" value="1"/>
</dbReference>
<organism evidence="14">
    <name type="scientific">Roseihalotalea indica</name>
    <dbReference type="NCBI Taxonomy" id="2867963"/>
    <lineage>
        <taxon>Bacteria</taxon>
        <taxon>Pseudomonadati</taxon>
        <taxon>Bacteroidota</taxon>
        <taxon>Cytophagia</taxon>
        <taxon>Cytophagales</taxon>
        <taxon>Catalimonadaceae</taxon>
        <taxon>Roseihalotalea</taxon>
    </lineage>
</organism>
<dbReference type="GO" id="GO:0009279">
    <property type="term" value="C:cell outer membrane"/>
    <property type="evidence" value="ECO:0007669"/>
    <property type="project" value="UniProtKB-SubCell"/>
</dbReference>
<evidence type="ECO:0000256" key="10">
    <source>
        <dbReference type="PROSITE-ProRule" id="PRU01360"/>
    </source>
</evidence>
<dbReference type="PANTHER" id="PTHR30069">
    <property type="entry name" value="TONB-DEPENDENT OUTER MEMBRANE RECEPTOR"/>
    <property type="match status" value="1"/>
</dbReference>
<evidence type="ECO:0000259" key="12">
    <source>
        <dbReference type="Pfam" id="PF00593"/>
    </source>
</evidence>
<keyword evidence="3 10" id="KW-1134">Transmembrane beta strand</keyword>
<dbReference type="InterPro" id="IPR008969">
    <property type="entry name" value="CarboxyPept-like_regulatory"/>
</dbReference>
<reference evidence="14" key="2">
    <citation type="journal article" date="2024" name="Antonie Van Leeuwenhoek">
        <title>Roseihalotalea indica gen. nov., sp. nov., a halophilic Bacteroidetes from mesopelagic Southwest Indian Ocean with higher carbohydrate metabolic potential.</title>
        <authorList>
            <person name="Chen B."/>
            <person name="Zhang M."/>
            <person name="Lin D."/>
            <person name="Ye J."/>
            <person name="Tang K."/>
        </authorList>
    </citation>
    <scope>NUCLEOTIDE SEQUENCE</scope>
    <source>
        <strain evidence="14">TK19036</strain>
    </source>
</reference>
<evidence type="ECO:0000256" key="1">
    <source>
        <dbReference type="ARBA" id="ARBA00004571"/>
    </source>
</evidence>
<dbReference type="Pfam" id="PF07715">
    <property type="entry name" value="Plug"/>
    <property type="match status" value="1"/>
</dbReference>
<dbReference type="NCBIfam" id="TIGR04057">
    <property type="entry name" value="SusC_RagA_signa"/>
    <property type="match status" value="1"/>
</dbReference>
<evidence type="ECO:0000256" key="11">
    <source>
        <dbReference type="RuleBase" id="RU003357"/>
    </source>
</evidence>
<dbReference type="InterPro" id="IPR036942">
    <property type="entry name" value="Beta-barrel_TonB_sf"/>
</dbReference>
<dbReference type="FunFam" id="2.170.130.10:FF:000008">
    <property type="entry name" value="SusC/RagA family TonB-linked outer membrane protein"/>
    <property type="match status" value="1"/>
</dbReference>
<dbReference type="NCBIfam" id="TIGR04056">
    <property type="entry name" value="OMP_RagA_SusC"/>
    <property type="match status" value="1"/>
</dbReference>
<keyword evidence="6 11" id="KW-0798">TonB box</keyword>
<dbReference type="Pfam" id="PF13715">
    <property type="entry name" value="CarbopepD_reg_2"/>
    <property type="match status" value="1"/>
</dbReference>
<dbReference type="SUPFAM" id="SSF49464">
    <property type="entry name" value="Carboxypeptidase regulatory domain-like"/>
    <property type="match status" value="1"/>
</dbReference>
<dbReference type="Gene3D" id="2.40.170.20">
    <property type="entry name" value="TonB-dependent receptor, beta-barrel domain"/>
    <property type="match status" value="1"/>
</dbReference>
<proteinExistence type="inferred from homology"/>
<dbReference type="EMBL" id="CP120682">
    <property type="protein sequence ID" value="WKN36089.1"/>
    <property type="molecule type" value="Genomic_DNA"/>
</dbReference>
<evidence type="ECO:0000313" key="14">
    <source>
        <dbReference type="EMBL" id="WKN36089.1"/>
    </source>
</evidence>
<keyword evidence="9 10" id="KW-0998">Cell outer membrane</keyword>
<dbReference type="InterPro" id="IPR037066">
    <property type="entry name" value="Plug_dom_sf"/>
</dbReference>
<dbReference type="InterPro" id="IPR012910">
    <property type="entry name" value="Plug_dom"/>
</dbReference>
<evidence type="ECO:0000259" key="13">
    <source>
        <dbReference type="Pfam" id="PF07715"/>
    </source>
</evidence>
<evidence type="ECO:0000256" key="8">
    <source>
        <dbReference type="ARBA" id="ARBA00023170"/>
    </source>
</evidence>
<evidence type="ECO:0000256" key="5">
    <source>
        <dbReference type="ARBA" id="ARBA00022729"/>
    </source>
</evidence>
<dbReference type="PANTHER" id="PTHR30069:SF29">
    <property type="entry name" value="HEMOGLOBIN AND HEMOGLOBIN-HAPTOGLOBIN-BINDING PROTEIN 1-RELATED"/>
    <property type="match status" value="1"/>
</dbReference>
<dbReference type="Gene3D" id="2.170.130.10">
    <property type="entry name" value="TonB-dependent receptor, plug domain"/>
    <property type="match status" value="1"/>
</dbReference>